<evidence type="ECO:0000259" key="1">
    <source>
        <dbReference type="Pfam" id="PF16405"/>
    </source>
</evidence>
<organism evidence="2 3">
    <name type="scientific">Fodinibius salsisoli</name>
    <dbReference type="NCBI Taxonomy" id="2820877"/>
    <lineage>
        <taxon>Bacteria</taxon>
        <taxon>Pseudomonadati</taxon>
        <taxon>Balneolota</taxon>
        <taxon>Balneolia</taxon>
        <taxon>Balneolales</taxon>
        <taxon>Balneolaceae</taxon>
        <taxon>Fodinibius</taxon>
    </lineage>
</organism>
<sequence>MKIMIAKGYILVIALVLGLAACSDMYQHEKYIEDGERTYTGKADSVKVHSGENRVLIEGLLISDPKITGAKISWNAGRDSITVPIERTSGIDTLQIYIEDLEEKVYNFEIVTHDEQGNTSVPVNISGEVYGEKYQASLLNRPVKNKELYAGNLNTTVEFGSMDLSSGVFATQIRYTDSNGQMQTKIVPVDSSDVKLPNYKIGDEFEYRTMFLPEPTSIDTFYTEYEADIPQVTYLKNYSVPFEASSTSGRWGILADWTTNDAIRIHDDHGGWDEWNSNIFNVESGWGAPGITNGKIYQTVTLSPGTYTFKANLRNGNDTSNEGEGDYAYLVVAEGDILPDVDDGAIENDAATIGYSRILQSKDPEDFKVEFTINQQQEVSVGYATTQPGGNVSEQYPGTSNGRHCNIMSFEFFKHGE</sequence>
<protein>
    <submittedName>
        <fullName evidence="2">DUF5013 domain-containing protein</fullName>
    </submittedName>
</protein>
<dbReference type="Pfam" id="PF16405">
    <property type="entry name" value="DUF5013"/>
    <property type="match status" value="1"/>
</dbReference>
<feature type="domain" description="DUF5013" evidence="1">
    <location>
        <begin position="236"/>
        <end position="382"/>
    </location>
</feature>
<proteinExistence type="predicted"/>
<dbReference type="PROSITE" id="PS51257">
    <property type="entry name" value="PROKAR_LIPOPROTEIN"/>
    <property type="match status" value="1"/>
</dbReference>
<comment type="caution">
    <text evidence="2">The sequence shown here is derived from an EMBL/GenBank/DDBJ whole genome shotgun (WGS) entry which is preliminary data.</text>
</comment>
<accession>A0ABT3PQH9</accession>
<dbReference type="Pfam" id="PF16389">
    <property type="entry name" value="DUF4998"/>
    <property type="match status" value="1"/>
</dbReference>
<keyword evidence="3" id="KW-1185">Reference proteome</keyword>
<dbReference type="Proteomes" id="UP001207918">
    <property type="component" value="Unassembled WGS sequence"/>
</dbReference>
<dbReference type="EMBL" id="JAGGJA010000010">
    <property type="protein sequence ID" value="MCW9708122.1"/>
    <property type="molecule type" value="Genomic_DNA"/>
</dbReference>
<name>A0ABT3PQH9_9BACT</name>
<evidence type="ECO:0000313" key="3">
    <source>
        <dbReference type="Proteomes" id="UP001207918"/>
    </source>
</evidence>
<dbReference type="InterPro" id="IPR032181">
    <property type="entry name" value="DUF5013"/>
</dbReference>
<gene>
    <name evidence="2" type="ORF">J6I44_14750</name>
</gene>
<reference evidence="2 3" key="1">
    <citation type="submission" date="2021-03" db="EMBL/GenBank/DDBJ databases">
        <title>Aliifodinibius sp. nov., a new bacterium isolated from saline soil.</title>
        <authorList>
            <person name="Galisteo C."/>
            <person name="De La Haba R."/>
            <person name="Sanchez-Porro C."/>
            <person name="Ventosa A."/>
        </authorList>
    </citation>
    <scope>NUCLEOTIDE SEQUENCE [LARGE SCALE GENOMIC DNA]</scope>
    <source>
        <strain evidence="2 3">1BSP15-2V2</strain>
    </source>
</reference>
<evidence type="ECO:0000313" key="2">
    <source>
        <dbReference type="EMBL" id="MCW9708122.1"/>
    </source>
</evidence>
<dbReference type="RefSeq" id="WP_265766908.1">
    <property type="nucleotide sequence ID" value="NZ_JAGGJA010000010.1"/>
</dbReference>